<dbReference type="GO" id="GO:0008033">
    <property type="term" value="P:tRNA processing"/>
    <property type="evidence" value="ECO:0007669"/>
    <property type="project" value="UniProtKB-KW"/>
</dbReference>
<proteinExistence type="inferred from homology"/>
<dbReference type="Gene3D" id="3.20.20.140">
    <property type="entry name" value="Metal-dependent hydrolases"/>
    <property type="match status" value="2"/>
</dbReference>
<evidence type="ECO:0000313" key="6">
    <source>
        <dbReference type="Proteomes" id="UP000027361"/>
    </source>
</evidence>
<feature type="region of interest" description="Disordered" evidence="4">
    <location>
        <begin position="46"/>
        <end position="105"/>
    </location>
</feature>
<dbReference type="Proteomes" id="UP000027361">
    <property type="component" value="Unassembled WGS sequence"/>
</dbReference>
<dbReference type="EMBL" id="JMSN01000012">
    <property type="protein sequence ID" value="KDN52282.1"/>
    <property type="molecule type" value="Genomic_DNA"/>
</dbReference>
<comment type="caution">
    <text evidence="5">The sequence shown here is derived from an EMBL/GenBank/DDBJ whole genome shotgun (WGS) entry which is preliminary data.</text>
</comment>
<comment type="similarity">
    <text evidence="2">Belongs to the eukaryotic/archaeal RNase P protein component 3 family.</text>
</comment>
<dbReference type="InterPro" id="IPR016195">
    <property type="entry name" value="Pol/histidinol_Pase-like"/>
</dbReference>
<organism evidence="5 6">
    <name type="scientific">Tilletiaria anomala (strain ATCC 24038 / CBS 436.72 / UBC 951)</name>
    <dbReference type="NCBI Taxonomy" id="1037660"/>
    <lineage>
        <taxon>Eukaryota</taxon>
        <taxon>Fungi</taxon>
        <taxon>Dikarya</taxon>
        <taxon>Basidiomycota</taxon>
        <taxon>Ustilaginomycotina</taxon>
        <taxon>Exobasidiomycetes</taxon>
        <taxon>Georgefischeriales</taxon>
        <taxon>Tilletiariaceae</taxon>
        <taxon>Tilletiaria</taxon>
    </lineage>
</organism>
<dbReference type="AlphaFoldDB" id="A0A066WEA1"/>
<evidence type="ECO:0000256" key="3">
    <source>
        <dbReference type="ARBA" id="ARBA00022694"/>
    </source>
</evidence>
<dbReference type="Pfam" id="PF01876">
    <property type="entry name" value="RNase_P_p30"/>
    <property type="match status" value="1"/>
</dbReference>
<feature type="compositionally biased region" description="Low complexity" evidence="4">
    <location>
        <begin position="180"/>
        <end position="192"/>
    </location>
</feature>
<accession>A0A066WEA1</accession>
<dbReference type="STRING" id="1037660.A0A066WEA1"/>
<dbReference type="GO" id="GO:0005655">
    <property type="term" value="C:nucleolar ribonuclease P complex"/>
    <property type="evidence" value="ECO:0007669"/>
    <property type="project" value="TreeGrafter"/>
</dbReference>
<dbReference type="GO" id="GO:0003723">
    <property type="term" value="F:RNA binding"/>
    <property type="evidence" value="ECO:0007669"/>
    <property type="project" value="TreeGrafter"/>
</dbReference>
<dbReference type="SUPFAM" id="SSF89550">
    <property type="entry name" value="PHP domain-like"/>
    <property type="match status" value="1"/>
</dbReference>
<dbReference type="InParanoid" id="A0A066WEA1"/>
<dbReference type="HOGENOM" id="CLU_041468_1_0_1"/>
<reference evidence="5 6" key="1">
    <citation type="submission" date="2014-05" db="EMBL/GenBank/DDBJ databases">
        <title>Draft genome sequence of a rare smut relative, Tilletiaria anomala UBC 951.</title>
        <authorList>
            <consortium name="DOE Joint Genome Institute"/>
            <person name="Toome M."/>
            <person name="Kuo A."/>
            <person name="Henrissat B."/>
            <person name="Lipzen A."/>
            <person name="Tritt A."/>
            <person name="Yoshinaga Y."/>
            <person name="Zane M."/>
            <person name="Barry K."/>
            <person name="Grigoriev I.V."/>
            <person name="Spatafora J.W."/>
            <person name="Aimea M.C."/>
        </authorList>
    </citation>
    <scope>NUCLEOTIDE SEQUENCE [LARGE SCALE GENOMIC DNA]</scope>
    <source>
        <strain evidence="5 6">UBC 951</strain>
    </source>
</reference>
<evidence type="ECO:0000313" key="5">
    <source>
        <dbReference type="EMBL" id="KDN52282.1"/>
    </source>
</evidence>
<feature type="compositionally biased region" description="Low complexity" evidence="4">
    <location>
        <begin position="457"/>
        <end position="469"/>
    </location>
</feature>
<protein>
    <submittedName>
        <fullName evidence="5">PHP domain-like protein</fullName>
    </submittedName>
</protein>
<feature type="region of interest" description="Disordered" evidence="4">
    <location>
        <begin position="170"/>
        <end position="201"/>
    </location>
</feature>
<feature type="compositionally biased region" description="Basic and acidic residues" evidence="4">
    <location>
        <begin position="50"/>
        <end position="66"/>
    </location>
</feature>
<dbReference type="InterPro" id="IPR002738">
    <property type="entry name" value="RNase_P_p30"/>
</dbReference>
<sequence length="507" mass="54750">MYYDLNITWPLSAMDASKKRNTSKEHTDEAKALASYVNALAVIAGAPDIDPEKAQQQRRPGKEQKGKNRTNGQSNDGAGLGSGNADPRHSKPASRPSLKPFDPMTGLVTYDRERMLAVTTDAAELGYHFVAYNHIVHGRFDSQAHQNPFYDSRTKETHPPFPLLDPRTRAAEQKRRRKNAAAAPQNAANAAEKGTDKATVADDAKKEWDGVDVTQYSRCTIVLDETSFGKQGHGLTSASTNALLTYDLLAVCPLTEAAFSAACLSLSELKQNSVDIISFDLAASPRLPFMLKRSAIGAALQNGAVFEVCYGAAVSTEDVYASWRRTRNGGGGSWEQDAESRSRARRNLIAGTRELLRVTNGKGVVFSSGVADILGLRGPVDIVNLATALFGMNQAAAQDALSKTCRSLLKRAETRKTWRGIVGLPKLRLVQPPPCTTGGGNRGQAPDPLKDMGVDESGVNSSAVQASVSSKKKRGREEEEEEEKANPTEWRASKKVLNVPKDAVNGS</sequence>
<dbReference type="PANTHER" id="PTHR13031">
    <property type="entry name" value="RIBONUCLEASE P SUBUNIT P30"/>
    <property type="match status" value="1"/>
</dbReference>
<keyword evidence="6" id="KW-1185">Reference proteome</keyword>
<name>A0A066WEA1_TILAU</name>
<comment type="subcellular location">
    <subcellularLocation>
        <location evidence="1">Nucleus</location>
    </subcellularLocation>
</comment>
<feature type="region of interest" description="Disordered" evidence="4">
    <location>
        <begin position="429"/>
        <end position="507"/>
    </location>
</feature>
<evidence type="ECO:0000256" key="1">
    <source>
        <dbReference type="ARBA" id="ARBA00004123"/>
    </source>
</evidence>
<evidence type="ECO:0000256" key="4">
    <source>
        <dbReference type="SAM" id="MobiDB-lite"/>
    </source>
</evidence>
<keyword evidence="3" id="KW-0819">tRNA processing</keyword>
<dbReference type="GeneID" id="25266365"/>
<dbReference type="PANTHER" id="PTHR13031:SF0">
    <property type="entry name" value="RIBONUCLEASE P PROTEIN SUBUNIT P30"/>
    <property type="match status" value="1"/>
</dbReference>
<dbReference type="RefSeq" id="XP_013245123.1">
    <property type="nucleotide sequence ID" value="XM_013389669.1"/>
</dbReference>
<gene>
    <name evidence="5" type="ORF">K437DRAFT_272658</name>
</gene>
<dbReference type="OrthoDB" id="17948at2759"/>
<evidence type="ECO:0000256" key="2">
    <source>
        <dbReference type="ARBA" id="ARBA00007331"/>
    </source>
</evidence>